<evidence type="ECO:0000313" key="1">
    <source>
        <dbReference type="EMBL" id="NYE49424.1"/>
    </source>
</evidence>
<dbReference type="EMBL" id="JACCCC010000001">
    <property type="protein sequence ID" value="NYE49424.1"/>
    <property type="molecule type" value="Genomic_DNA"/>
</dbReference>
<accession>A0A852U5R6</accession>
<name>A0A852U5R6_9ACTN</name>
<proteinExistence type="predicted"/>
<sequence length="35" mass="3903">MRRGGRRGSAPWVVLHSDLSQQVATAVREVAVREQ</sequence>
<gene>
    <name evidence="1" type="ORF">HDA32_004544</name>
</gene>
<dbReference type="Proteomes" id="UP000589036">
    <property type="component" value="Unassembled WGS sequence"/>
</dbReference>
<comment type="caution">
    <text evidence="1">The sequence shown here is derived from an EMBL/GenBank/DDBJ whole genome shotgun (WGS) entry which is preliminary data.</text>
</comment>
<evidence type="ECO:0000313" key="2">
    <source>
        <dbReference type="Proteomes" id="UP000589036"/>
    </source>
</evidence>
<keyword evidence="2" id="KW-1185">Reference proteome</keyword>
<dbReference type="AlphaFoldDB" id="A0A852U5R6"/>
<reference evidence="1 2" key="1">
    <citation type="submission" date="2020-07" db="EMBL/GenBank/DDBJ databases">
        <title>Sequencing the genomes of 1000 actinobacteria strains.</title>
        <authorList>
            <person name="Klenk H.-P."/>
        </authorList>
    </citation>
    <scope>NUCLEOTIDE SEQUENCE [LARGE SCALE GENOMIC DNA]</scope>
    <source>
        <strain evidence="1 2">CXB654</strain>
    </source>
</reference>
<protein>
    <submittedName>
        <fullName evidence="1">Uncharacterized protein</fullName>
    </submittedName>
</protein>
<organism evidence="1 2">
    <name type="scientific">Spinactinospora alkalitolerans</name>
    <dbReference type="NCBI Taxonomy" id="687207"/>
    <lineage>
        <taxon>Bacteria</taxon>
        <taxon>Bacillati</taxon>
        <taxon>Actinomycetota</taxon>
        <taxon>Actinomycetes</taxon>
        <taxon>Streptosporangiales</taxon>
        <taxon>Nocardiopsidaceae</taxon>
        <taxon>Spinactinospora</taxon>
    </lineage>
</organism>